<reference evidence="1 2" key="1">
    <citation type="journal article" date="2023" name="Elife">
        <title>Identification of key yeast species and microbe-microbe interactions impacting larval growth of Drosophila in the wild.</title>
        <authorList>
            <person name="Mure A."/>
            <person name="Sugiura Y."/>
            <person name="Maeda R."/>
            <person name="Honda K."/>
            <person name="Sakurai N."/>
            <person name="Takahashi Y."/>
            <person name="Watada M."/>
            <person name="Katoh T."/>
            <person name="Gotoh A."/>
            <person name="Gotoh Y."/>
            <person name="Taniguchi I."/>
            <person name="Nakamura K."/>
            <person name="Hayashi T."/>
            <person name="Katayama T."/>
            <person name="Uemura T."/>
            <person name="Hattori Y."/>
        </authorList>
    </citation>
    <scope>NUCLEOTIDE SEQUENCE [LARGE SCALE GENOMIC DNA]</scope>
    <source>
        <strain evidence="1 2">SC-9</strain>
    </source>
</reference>
<name>A0AAV5QNZ1_9ASCO</name>
<gene>
    <name evidence="1" type="ORF">DASC09_032030</name>
</gene>
<evidence type="ECO:0000313" key="1">
    <source>
        <dbReference type="EMBL" id="GMM35878.1"/>
    </source>
</evidence>
<protein>
    <submittedName>
        <fullName evidence="1">Uncharacterized protein</fullName>
    </submittedName>
</protein>
<dbReference type="EMBL" id="BTFZ01000011">
    <property type="protein sequence ID" value="GMM35878.1"/>
    <property type="molecule type" value="Genomic_DNA"/>
</dbReference>
<organism evidence="1 2">
    <name type="scientific">Saccharomycopsis crataegensis</name>
    <dbReference type="NCBI Taxonomy" id="43959"/>
    <lineage>
        <taxon>Eukaryota</taxon>
        <taxon>Fungi</taxon>
        <taxon>Dikarya</taxon>
        <taxon>Ascomycota</taxon>
        <taxon>Saccharomycotina</taxon>
        <taxon>Saccharomycetes</taxon>
        <taxon>Saccharomycopsidaceae</taxon>
        <taxon>Saccharomycopsis</taxon>
    </lineage>
</organism>
<dbReference type="Proteomes" id="UP001360560">
    <property type="component" value="Unassembled WGS sequence"/>
</dbReference>
<dbReference type="AlphaFoldDB" id="A0AAV5QNZ1"/>
<accession>A0AAV5QNZ1</accession>
<comment type="caution">
    <text evidence="1">The sequence shown here is derived from an EMBL/GenBank/DDBJ whole genome shotgun (WGS) entry which is preliminary data.</text>
</comment>
<keyword evidence="2" id="KW-1185">Reference proteome</keyword>
<evidence type="ECO:0000313" key="2">
    <source>
        <dbReference type="Proteomes" id="UP001360560"/>
    </source>
</evidence>
<dbReference type="GeneID" id="90073853"/>
<dbReference type="RefSeq" id="XP_064852874.1">
    <property type="nucleotide sequence ID" value="XM_064996802.1"/>
</dbReference>
<sequence>MCGKEPHEIHGRMCLGFALVRDPAAQEPPWMRLAAKRWTEIGTTAWLWYIRPSDFQEIY</sequence>
<proteinExistence type="predicted"/>